<keyword evidence="4" id="KW-0520">NAD</keyword>
<sequence>MPAQSRLLNKALTLILAAGACRLVSRGGAGSAFAPSVAERNVGLRLTRISRSAVREHEKLAPSPVIEQPRRQLHKPADEDAWRISEDVAGATVVSNAQLLQQQHNDATEWTVESPITFSYKVRESVDILDPSSTDLLFGFLDGDVEMLARALSRAVKRVVVVDDNVFAIYGDKIKAYLEHHNVEHRLLVLPTNEEHKNMDMVLKIAEAIHDLGIDRRLDPVIAIGGGVCMDIVGFAASIYRRRTPYIRVPTTVMGYVDASIGAKTGVNFVGHKNKLGAYLPPALTLLDRSFLGSLDQRQLSNGAAEILKMALVKDGELYELLANHGEELIDGKFQDADAGGSVASARVLNLAIQTMLEELAPNLWEDSLERLVDFGHVFSMELEMSVLHDEKLFHGEAVAIDMVFSSVLAHVRGHISMPYLESIIATARGLKLPVYHERMDSAQVAFSLKERIKFSQGPEDPAAHRPWRRAPLQRHHPRADGRGPRPLEAALRLRRRAATDGGRVCSVPLLLAFGARGSAVVR</sequence>
<dbReference type="EMBL" id="CAUYUJ010017106">
    <property type="protein sequence ID" value="CAK0871835.1"/>
    <property type="molecule type" value="Genomic_DNA"/>
</dbReference>
<dbReference type="InterPro" id="IPR030960">
    <property type="entry name" value="DHQS/DOIS_N"/>
</dbReference>
<dbReference type="Pfam" id="PF01761">
    <property type="entry name" value="DHQ_synthase"/>
    <property type="match status" value="1"/>
</dbReference>
<dbReference type="PANTHER" id="PTHR43622">
    <property type="entry name" value="3-DEHYDROQUINATE SYNTHASE"/>
    <property type="match status" value="1"/>
</dbReference>
<dbReference type="SUPFAM" id="SSF56796">
    <property type="entry name" value="Dehydroquinate synthase-like"/>
    <property type="match status" value="1"/>
</dbReference>
<feature type="domain" description="3-dehydroquinate synthase N-terminal" evidence="8">
    <location>
        <begin position="189"/>
        <end position="301"/>
    </location>
</feature>
<feature type="compositionally biased region" description="Basic residues" evidence="6">
    <location>
        <begin position="466"/>
        <end position="478"/>
    </location>
</feature>
<name>A0ABN9VGC9_9DINO</name>
<dbReference type="InterPro" id="IPR050071">
    <property type="entry name" value="Dehydroquinate_synthase"/>
</dbReference>
<gene>
    <name evidence="10" type="ORF">PCOR1329_LOCUS57511</name>
</gene>
<evidence type="ECO:0000256" key="6">
    <source>
        <dbReference type="SAM" id="MobiDB-lite"/>
    </source>
</evidence>
<feature type="signal peptide" evidence="7">
    <location>
        <begin position="1"/>
        <end position="19"/>
    </location>
</feature>
<feature type="region of interest" description="Disordered" evidence="6">
    <location>
        <begin position="456"/>
        <end position="487"/>
    </location>
</feature>
<dbReference type="PROSITE" id="PS51257">
    <property type="entry name" value="PROKAR_LIPOPROTEIN"/>
    <property type="match status" value="1"/>
</dbReference>
<evidence type="ECO:0000259" key="8">
    <source>
        <dbReference type="Pfam" id="PF01761"/>
    </source>
</evidence>
<keyword evidence="2" id="KW-0479">Metal-binding</keyword>
<evidence type="ECO:0000256" key="1">
    <source>
        <dbReference type="ARBA" id="ARBA00001911"/>
    </source>
</evidence>
<keyword evidence="11" id="KW-1185">Reference proteome</keyword>
<evidence type="ECO:0000313" key="11">
    <source>
        <dbReference type="Proteomes" id="UP001189429"/>
    </source>
</evidence>
<evidence type="ECO:0000256" key="7">
    <source>
        <dbReference type="SAM" id="SignalP"/>
    </source>
</evidence>
<dbReference type="Proteomes" id="UP001189429">
    <property type="component" value="Unassembled WGS sequence"/>
</dbReference>
<feature type="domain" description="3-dehydroquinate synthase C-terminal" evidence="9">
    <location>
        <begin position="303"/>
        <end position="446"/>
    </location>
</feature>
<evidence type="ECO:0000256" key="2">
    <source>
        <dbReference type="ARBA" id="ARBA00022723"/>
    </source>
</evidence>
<comment type="caution">
    <text evidence="10">The sequence shown here is derived from an EMBL/GenBank/DDBJ whole genome shotgun (WGS) entry which is preliminary data.</text>
</comment>
<dbReference type="InterPro" id="IPR056179">
    <property type="entry name" value="DHQS_C"/>
</dbReference>
<accession>A0ABN9VGC9</accession>
<evidence type="ECO:0000313" key="10">
    <source>
        <dbReference type="EMBL" id="CAK0871835.1"/>
    </source>
</evidence>
<comment type="cofactor">
    <cofactor evidence="1">
        <name>NAD(+)</name>
        <dbReference type="ChEBI" id="CHEBI:57540"/>
    </cofactor>
</comment>
<dbReference type="PANTHER" id="PTHR43622:SF3">
    <property type="entry name" value="2-EPI-5-EPI-VALIOLONE SYNTHASE"/>
    <property type="match status" value="1"/>
</dbReference>
<evidence type="ECO:0000256" key="3">
    <source>
        <dbReference type="ARBA" id="ARBA00022741"/>
    </source>
</evidence>
<dbReference type="Gene3D" id="3.40.50.1970">
    <property type="match status" value="1"/>
</dbReference>
<dbReference type="InterPro" id="IPR035872">
    <property type="entry name" value="EEVS-like"/>
</dbReference>
<feature type="chain" id="PRO_5046412804" description="3-dehydroquinate synthase domain-containing protein" evidence="7">
    <location>
        <begin position="20"/>
        <end position="523"/>
    </location>
</feature>
<dbReference type="Gene3D" id="1.20.1090.10">
    <property type="entry name" value="Dehydroquinate synthase-like - alpha domain"/>
    <property type="match status" value="1"/>
</dbReference>
<evidence type="ECO:0008006" key="12">
    <source>
        <dbReference type="Google" id="ProtNLM"/>
    </source>
</evidence>
<reference evidence="10" key="1">
    <citation type="submission" date="2023-10" db="EMBL/GenBank/DDBJ databases">
        <authorList>
            <person name="Chen Y."/>
            <person name="Shah S."/>
            <person name="Dougan E. K."/>
            <person name="Thang M."/>
            <person name="Chan C."/>
        </authorList>
    </citation>
    <scope>NUCLEOTIDE SEQUENCE [LARGE SCALE GENOMIC DNA]</scope>
</reference>
<protein>
    <recommendedName>
        <fullName evidence="12">3-dehydroquinate synthase domain-containing protein</fullName>
    </recommendedName>
</protein>
<evidence type="ECO:0000259" key="9">
    <source>
        <dbReference type="Pfam" id="PF24621"/>
    </source>
</evidence>
<keyword evidence="7" id="KW-0732">Signal</keyword>
<evidence type="ECO:0000256" key="5">
    <source>
        <dbReference type="ARBA" id="ARBA00023239"/>
    </source>
</evidence>
<dbReference type="Pfam" id="PF24621">
    <property type="entry name" value="DHQS_C"/>
    <property type="match status" value="1"/>
</dbReference>
<keyword evidence="5" id="KW-0456">Lyase</keyword>
<keyword evidence="3" id="KW-0547">Nucleotide-binding</keyword>
<dbReference type="CDD" id="cd08199">
    <property type="entry name" value="EEVS"/>
    <property type="match status" value="1"/>
</dbReference>
<organism evidence="10 11">
    <name type="scientific">Prorocentrum cordatum</name>
    <dbReference type="NCBI Taxonomy" id="2364126"/>
    <lineage>
        <taxon>Eukaryota</taxon>
        <taxon>Sar</taxon>
        <taxon>Alveolata</taxon>
        <taxon>Dinophyceae</taxon>
        <taxon>Prorocentrales</taxon>
        <taxon>Prorocentraceae</taxon>
        <taxon>Prorocentrum</taxon>
    </lineage>
</organism>
<proteinExistence type="predicted"/>
<evidence type="ECO:0000256" key="4">
    <source>
        <dbReference type="ARBA" id="ARBA00023027"/>
    </source>
</evidence>